<reference evidence="2" key="1">
    <citation type="submission" date="2020-04" db="EMBL/GenBank/DDBJ databases">
        <authorList>
            <person name="Chiriac C."/>
            <person name="Salcher M."/>
            <person name="Ghai R."/>
            <person name="Kavagutti S V."/>
        </authorList>
    </citation>
    <scope>NUCLEOTIDE SEQUENCE</scope>
</reference>
<sequence>MNEINKKKILLEAKVNKSIYKVLANQTQDAVNLFAVDKLDANNIANNYIPEMLKVVRDAMRLSIATFGYSIRQDIAKEFRVQFKSEIDDSNFNDINRQLSFDFSIFIANQSEQQVKLITETSIKDIDRTVATQTTIKMNEISDLIREQNELSSVNTPQAKKRIATIELIIRNAKRDVEKNIETNLLATNKSRAKLIGEQIVGISEGYSRNREAQVLNNNIQTSKGVLTLTKNWVSILDSKTRDGHVSADGQSVGVDDNFTVNGESLKYPRDPAGSAGNTIRCRCVAIYTKKYS</sequence>
<evidence type="ECO:0000259" key="1">
    <source>
        <dbReference type="Pfam" id="PF04233"/>
    </source>
</evidence>
<evidence type="ECO:0000313" key="2">
    <source>
        <dbReference type="EMBL" id="CAB4135773.1"/>
    </source>
</evidence>
<protein>
    <submittedName>
        <fullName evidence="2">Phage head morphogenesis domain containing protein</fullName>
    </submittedName>
</protein>
<name>A0A6J5LRE5_9CAUD</name>
<dbReference type="Pfam" id="PF04233">
    <property type="entry name" value="Phage_Mu_F"/>
    <property type="match status" value="1"/>
</dbReference>
<dbReference type="EMBL" id="LR796304">
    <property type="protein sequence ID" value="CAB4135773.1"/>
    <property type="molecule type" value="Genomic_DNA"/>
</dbReference>
<gene>
    <name evidence="2" type="ORF">UFOVP286_49</name>
</gene>
<organism evidence="2">
    <name type="scientific">uncultured Caudovirales phage</name>
    <dbReference type="NCBI Taxonomy" id="2100421"/>
    <lineage>
        <taxon>Viruses</taxon>
        <taxon>Duplodnaviria</taxon>
        <taxon>Heunggongvirae</taxon>
        <taxon>Uroviricota</taxon>
        <taxon>Caudoviricetes</taxon>
        <taxon>Peduoviridae</taxon>
        <taxon>Maltschvirus</taxon>
        <taxon>Maltschvirus maltsch</taxon>
    </lineage>
</organism>
<accession>A0A6J5LRE5</accession>
<dbReference type="InterPro" id="IPR006528">
    <property type="entry name" value="Phage_head_morphogenesis_dom"/>
</dbReference>
<proteinExistence type="predicted"/>
<feature type="domain" description="Phage head morphogenesis" evidence="1">
    <location>
        <begin position="177"/>
        <end position="287"/>
    </location>
</feature>